<feature type="chain" id="PRO_5040131210" evidence="1">
    <location>
        <begin position="25"/>
        <end position="284"/>
    </location>
</feature>
<organism evidence="2 3">
    <name type="scientific">Gymnopilus junonius</name>
    <name type="common">Spectacular rustgill mushroom</name>
    <name type="synonym">Gymnopilus spectabilis subsp. junonius</name>
    <dbReference type="NCBI Taxonomy" id="109634"/>
    <lineage>
        <taxon>Eukaryota</taxon>
        <taxon>Fungi</taxon>
        <taxon>Dikarya</taxon>
        <taxon>Basidiomycota</taxon>
        <taxon>Agaricomycotina</taxon>
        <taxon>Agaricomycetes</taxon>
        <taxon>Agaricomycetidae</taxon>
        <taxon>Agaricales</taxon>
        <taxon>Agaricineae</taxon>
        <taxon>Hymenogastraceae</taxon>
        <taxon>Gymnopilus</taxon>
    </lineage>
</organism>
<dbReference type="Proteomes" id="UP000724874">
    <property type="component" value="Unassembled WGS sequence"/>
</dbReference>
<evidence type="ECO:0000313" key="3">
    <source>
        <dbReference type="Proteomes" id="UP000724874"/>
    </source>
</evidence>
<keyword evidence="1" id="KW-0732">Signal</keyword>
<dbReference type="AlphaFoldDB" id="A0A9P5NG14"/>
<protein>
    <submittedName>
        <fullName evidence="2">Uncharacterized protein</fullName>
    </submittedName>
</protein>
<reference evidence="2" key="1">
    <citation type="submission" date="2020-11" db="EMBL/GenBank/DDBJ databases">
        <authorList>
            <consortium name="DOE Joint Genome Institute"/>
            <person name="Ahrendt S."/>
            <person name="Riley R."/>
            <person name="Andreopoulos W."/>
            <person name="LaButti K."/>
            <person name="Pangilinan J."/>
            <person name="Ruiz-duenas F.J."/>
            <person name="Barrasa J.M."/>
            <person name="Sanchez-Garcia M."/>
            <person name="Camarero S."/>
            <person name="Miyauchi S."/>
            <person name="Serrano A."/>
            <person name="Linde D."/>
            <person name="Babiker R."/>
            <person name="Drula E."/>
            <person name="Ayuso-Fernandez I."/>
            <person name="Pacheco R."/>
            <person name="Padilla G."/>
            <person name="Ferreira P."/>
            <person name="Barriuso J."/>
            <person name="Kellner H."/>
            <person name="Castanera R."/>
            <person name="Alfaro M."/>
            <person name="Ramirez L."/>
            <person name="Pisabarro A.G."/>
            <person name="Kuo A."/>
            <person name="Tritt A."/>
            <person name="Lipzen A."/>
            <person name="He G."/>
            <person name="Yan M."/>
            <person name="Ng V."/>
            <person name="Cullen D."/>
            <person name="Martin F."/>
            <person name="Rosso M.-N."/>
            <person name="Henrissat B."/>
            <person name="Hibbett D."/>
            <person name="Martinez A.T."/>
            <person name="Grigoriev I.V."/>
        </authorList>
    </citation>
    <scope>NUCLEOTIDE SEQUENCE</scope>
    <source>
        <strain evidence="2">AH 44721</strain>
    </source>
</reference>
<name>A0A9P5NG14_GYMJU</name>
<keyword evidence="3" id="KW-1185">Reference proteome</keyword>
<proteinExistence type="predicted"/>
<feature type="signal peptide" evidence="1">
    <location>
        <begin position="1"/>
        <end position="24"/>
    </location>
</feature>
<dbReference type="OrthoDB" id="3058140at2759"/>
<sequence>MLSITRAGLASLFLFFAFIGLVASAPLSERPLRFIARYDEYDLDLSTRSVNILYGREFDFEGSAIVKRDFDAMSILNDRDFGTEFNEYFERDYDHFTLDPRGFYDLEDEYIKRSNLEDLHLLHRRSIAAKIRHAFQHAFHKVGAAFKKAGTAIKKGFQKAGTAIKKGFQKVGKVMKKGFQKVGHFIKTTGAKIAKFGLKVVAAVATVVGKVVKFIPGIGQGLSRAAKGLAKGADLASNKIHAKLGKKLEKVSKGMDYVISPIGTAAKAAGKKLGAGGVVMDLFT</sequence>
<accession>A0A9P5NG14</accession>
<dbReference type="EMBL" id="JADNYJ010000083">
    <property type="protein sequence ID" value="KAF8888701.1"/>
    <property type="molecule type" value="Genomic_DNA"/>
</dbReference>
<evidence type="ECO:0000256" key="1">
    <source>
        <dbReference type="SAM" id="SignalP"/>
    </source>
</evidence>
<evidence type="ECO:0000313" key="2">
    <source>
        <dbReference type="EMBL" id="KAF8888701.1"/>
    </source>
</evidence>
<gene>
    <name evidence="2" type="ORF">CPB84DRAFT_1749436</name>
</gene>
<comment type="caution">
    <text evidence="2">The sequence shown here is derived from an EMBL/GenBank/DDBJ whole genome shotgun (WGS) entry which is preliminary data.</text>
</comment>